<accession>A0A366CSG7</accession>
<sequence>MDEPLTARDEIHAIRDALSDAGFDVHAVHGQQLTYYSPTGDRFTVLVTKNRNR</sequence>
<dbReference type="Proteomes" id="UP000252586">
    <property type="component" value="Unassembled WGS sequence"/>
</dbReference>
<evidence type="ECO:0000313" key="1">
    <source>
        <dbReference type="EMBL" id="RBO78310.1"/>
    </source>
</evidence>
<proteinExistence type="predicted"/>
<evidence type="ECO:0008006" key="3">
    <source>
        <dbReference type="Google" id="ProtNLM"/>
    </source>
</evidence>
<gene>
    <name evidence="1" type="ORF">DFR74_1524</name>
</gene>
<name>A0A366CSG7_9NOCA</name>
<dbReference type="AlphaFoldDB" id="A0A366CSG7"/>
<dbReference type="RefSeq" id="WP_157115803.1">
    <property type="nucleotide sequence ID" value="NZ_QNRE01000052.1"/>
</dbReference>
<organism evidence="1 2">
    <name type="scientific">Nocardia puris</name>
    <dbReference type="NCBI Taxonomy" id="208602"/>
    <lineage>
        <taxon>Bacteria</taxon>
        <taxon>Bacillati</taxon>
        <taxon>Actinomycetota</taxon>
        <taxon>Actinomycetes</taxon>
        <taxon>Mycobacteriales</taxon>
        <taxon>Nocardiaceae</taxon>
        <taxon>Nocardia</taxon>
    </lineage>
</organism>
<dbReference type="EMBL" id="QNRE01000052">
    <property type="protein sequence ID" value="RBO78310.1"/>
    <property type="molecule type" value="Genomic_DNA"/>
</dbReference>
<evidence type="ECO:0000313" key="2">
    <source>
        <dbReference type="Proteomes" id="UP000252586"/>
    </source>
</evidence>
<reference evidence="1 2" key="1">
    <citation type="submission" date="2018-06" db="EMBL/GenBank/DDBJ databases">
        <title>Genomic Encyclopedia of Type Strains, Phase IV (KMG-IV): sequencing the most valuable type-strain genomes for metagenomic binning, comparative biology and taxonomic classification.</title>
        <authorList>
            <person name="Goeker M."/>
        </authorList>
    </citation>
    <scope>NUCLEOTIDE SEQUENCE [LARGE SCALE GENOMIC DNA]</scope>
    <source>
        <strain evidence="1 2">DSM 44599</strain>
    </source>
</reference>
<protein>
    <recommendedName>
        <fullName evidence="3">HicA-like toxin of HicAB toxin-antitoxin system</fullName>
    </recommendedName>
</protein>
<keyword evidence="2" id="KW-1185">Reference proteome</keyword>
<comment type="caution">
    <text evidence="1">The sequence shown here is derived from an EMBL/GenBank/DDBJ whole genome shotgun (WGS) entry which is preliminary data.</text>
</comment>
<dbReference type="STRING" id="1210090.GCA_001613185_01385"/>